<proteinExistence type="predicted"/>
<organism evidence="1 2">
    <name type="scientific">Octopus vulgaris</name>
    <name type="common">Common octopus</name>
    <dbReference type="NCBI Taxonomy" id="6645"/>
    <lineage>
        <taxon>Eukaryota</taxon>
        <taxon>Metazoa</taxon>
        <taxon>Spiralia</taxon>
        <taxon>Lophotrochozoa</taxon>
        <taxon>Mollusca</taxon>
        <taxon>Cephalopoda</taxon>
        <taxon>Coleoidea</taxon>
        <taxon>Octopodiformes</taxon>
        <taxon>Octopoda</taxon>
        <taxon>Incirrata</taxon>
        <taxon>Octopodidae</taxon>
        <taxon>Octopus</taxon>
    </lineage>
</organism>
<protein>
    <submittedName>
        <fullName evidence="1">Uncharacterized protein</fullName>
    </submittedName>
</protein>
<accession>A0AA36B2V9</accession>
<evidence type="ECO:0000313" key="1">
    <source>
        <dbReference type="EMBL" id="CAI9726940.1"/>
    </source>
</evidence>
<sequence length="74" mass="8644">MIFSSRECKLTPIGHCNRFQLRTGDNPEHSFSSSNILLREKSTSSHRYQRKLSLDISHFSARLSHIYRELSTAY</sequence>
<reference evidence="1" key="1">
    <citation type="submission" date="2023-08" db="EMBL/GenBank/DDBJ databases">
        <authorList>
            <person name="Alioto T."/>
            <person name="Alioto T."/>
            <person name="Gomez Garrido J."/>
        </authorList>
    </citation>
    <scope>NUCLEOTIDE SEQUENCE</scope>
</reference>
<evidence type="ECO:0000313" key="2">
    <source>
        <dbReference type="Proteomes" id="UP001162480"/>
    </source>
</evidence>
<keyword evidence="2" id="KW-1185">Reference proteome</keyword>
<name>A0AA36B2V9_OCTVU</name>
<gene>
    <name evidence="1" type="ORF">OCTVUL_1B028291</name>
</gene>
<dbReference type="Proteomes" id="UP001162480">
    <property type="component" value="Chromosome 8"/>
</dbReference>
<dbReference type="EMBL" id="OX597821">
    <property type="protein sequence ID" value="CAI9726940.1"/>
    <property type="molecule type" value="Genomic_DNA"/>
</dbReference>
<dbReference type="AlphaFoldDB" id="A0AA36B2V9"/>